<gene>
    <name evidence="3" type="primary">CAB39</name>
    <name evidence="3" type="ORF">E2C01_041597</name>
</gene>
<dbReference type="OrthoDB" id="609103at2759"/>
<evidence type="ECO:0000313" key="3">
    <source>
        <dbReference type="EMBL" id="MPC47839.1"/>
    </source>
</evidence>
<protein>
    <submittedName>
        <fullName evidence="3">Calcium-binding protein 39</fullName>
    </submittedName>
</protein>
<dbReference type="Pfam" id="PF08569">
    <property type="entry name" value="Mo25"/>
    <property type="match status" value="1"/>
</dbReference>
<feature type="compositionally biased region" description="Basic and acidic residues" evidence="2">
    <location>
        <begin position="1"/>
        <end position="11"/>
    </location>
</feature>
<reference evidence="3 4" key="1">
    <citation type="submission" date="2019-05" db="EMBL/GenBank/DDBJ databases">
        <title>Another draft genome of Portunus trituberculatus and its Hox gene families provides insights of decapod evolution.</title>
        <authorList>
            <person name="Jeong J.-H."/>
            <person name="Song I."/>
            <person name="Kim S."/>
            <person name="Choi T."/>
            <person name="Kim D."/>
            <person name="Ryu S."/>
            <person name="Kim W."/>
        </authorList>
    </citation>
    <scope>NUCLEOTIDE SEQUENCE [LARGE SCALE GENOMIC DNA]</scope>
    <source>
        <tissue evidence="3">Muscle</tissue>
    </source>
</reference>
<dbReference type="Gene3D" id="1.25.10.10">
    <property type="entry name" value="Leucine-rich Repeat Variant"/>
    <property type="match status" value="1"/>
</dbReference>
<dbReference type="InterPro" id="IPR016024">
    <property type="entry name" value="ARM-type_fold"/>
</dbReference>
<dbReference type="SUPFAM" id="SSF48371">
    <property type="entry name" value="ARM repeat"/>
    <property type="match status" value="1"/>
</dbReference>
<organism evidence="3 4">
    <name type="scientific">Portunus trituberculatus</name>
    <name type="common">Swimming crab</name>
    <name type="synonym">Neptunus trituberculatus</name>
    <dbReference type="NCBI Taxonomy" id="210409"/>
    <lineage>
        <taxon>Eukaryota</taxon>
        <taxon>Metazoa</taxon>
        <taxon>Ecdysozoa</taxon>
        <taxon>Arthropoda</taxon>
        <taxon>Crustacea</taxon>
        <taxon>Multicrustacea</taxon>
        <taxon>Malacostraca</taxon>
        <taxon>Eumalacostraca</taxon>
        <taxon>Eucarida</taxon>
        <taxon>Decapoda</taxon>
        <taxon>Pleocyemata</taxon>
        <taxon>Brachyura</taxon>
        <taxon>Eubrachyura</taxon>
        <taxon>Portunoidea</taxon>
        <taxon>Portunidae</taxon>
        <taxon>Portuninae</taxon>
        <taxon>Portunus</taxon>
    </lineage>
</organism>
<evidence type="ECO:0000256" key="2">
    <source>
        <dbReference type="SAM" id="MobiDB-lite"/>
    </source>
</evidence>
<evidence type="ECO:0000313" key="4">
    <source>
        <dbReference type="Proteomes" id="UP000324222"/>
    </source>
</evidence>
<accession>A0A5B7FRC9</accession>
<name>A0A5B7FRC9_PORTR</name>
<dbReference type="EMBL" id="VSRR010007950">
    <property type="protein sequence ID" value="MPC47839.1"/>
    <property type="molecule type" value="Genomic_DNA"/>
</dbReference>
<dbReference type="InterPro" id="IPR011989">
    <property type="entry name" value="ARM-like"/>
</dbReference>
<proteinExistence type="inferred from homology"/>
<comment type="caution">
    <text evidence="3">The sequence shown here is derived from an EMBL/GenBank/DDBJ whole genome shotgun (WGS) entry which is preliminary data.</text>
</comment>
<dbReference type="AlphaFoldDB" id="A0A5B7FRC9"/>
<keyword evidence="4" id="KW-1185">Reference proteome</keyword>
<evidence type="ECO:0000256" key="1">
    <source>
        <dbReference type="ARBA" id="ARBA00011012"/>
    </source>
</evidence>
<sequence length="81" mass="9185">MLENQSLRDKGGVAQAQAQEDTSKSLTQIKTMLYGTTDSEPQDIVLAQLAHEFYNTNMLLLLIHNLHRIDFEVSEIIILDI</sequence>
<feature type="region of interest" description="Disordered" evidence="2">
    <location>
        <begin position="1"/>
        <end position="22"/>
    </location>
</feature>
<dbReference type="InterPro" id="IPR013878">
    <property type="entry name" value="Mo25"/>
</dbReference>
<comment type="similarity">
    <text evidence="1">Belongs to the Mo25 family.</text>
</comment>
<dbReference type="Proteomes" id="UP000324222">
    <property type="component" value="Unassembled WGS sequence"/>
</dbReference>